<keyword evidence="5 8" id="KW-1133">Transmembrane helix</keyword>
<dbReference type="EMBL" id="CP039865">
    <property type="protein sequence ID" value="QCK87458.1"/>
    <property type="molecule type" value="Genomic_DNA"/>
</dbReference>
<feature type="domain" description="PAS" evidence="9">
    <location>
        <begin position="361"/>
        <end position="431"/>
    </location>
</feature>
<dbReference type="InterPro" id="IPR050469">
    <property type="entry name" value="Diguanylate_Cyclase"/>
</dbReference>
<organism evidence="11 12">
    <name type="scientific">Phreatobacter aquaticus</name>
    <dbReference type="NCBI Taxonomy" id="2570229"/>
    <lineage>
        <taxon>Bacteria</taxon>
        <taxon>Pseudomonadati</taxon>
        <taxon>Pseudomonadota</taxon>
        <taxon>Alphaproteobacteria</taxon>
        <taxon>Hyphomicrobiales</taxon>
        <taxon>Phreatobacteraceae</taxon>
        <taxon>Phreatobacter</taxon>
    </lineage>
</organism>
<dbReference type="OrthoDB" id="9812260at2"/>
<dbReference type="PROSITE" id="PS50112">
    <property type="entry name" value="PAS"/>
    <property type="match status" value="1"/>
</dbReference>
<dbReference type="FunFam" id="3.30.70.270:FF:000001">
    <property type="entry name" value="Diguanylate cyclase domain protein"/>
    <property type="match status" value="1"/>
</dbReference>
<dbReference type="SMART" id="SM00267">
    <property type="entry name" value="GGDEF"/>
    <property type="match status" value="1"/>
</dbReference>
<dbReference type="CDD" id="cd01949">
    <property type="entry name" value="GGDEF"/>
    <property type="match status" value="1"/>
</dbReference>
<dbReference type="InterPro" id="IPR029787">
    <property type="entry name" value="Nucleotide_cyclase"/>
</dbReference>
<dbReference type="Proteomes" id="UP000298588">
    <property type="component" value="Chromosome"/>
</dbReference>
<dbReference type="CDD" id="cd12915">
    <property type="entry name" value="PDC2_DGC_like"/>
    <property type="match status" value="1"/>
</dbReference>
<dbReference type="GO" id="GO:0043709">
    <property type="term" value="P:cell adhesion involved in single-species biofilm formation"/>
    <property type="evidence" value="ECO:0007669"/>
    <property type="project" value="TreeGrafter"/>
</dbReference>
<feature type="transmembrane region" description="Helical" evidence="8">
    <location>
        <begin position="49"/>
        <end position="67"/>
    </location>
</feature>
<dbReference type="EC" id="2.7.7.65" evidence="2"/>
<dbReference type="NCBIfam" id="TIGR00229">
    <property type="entry name" value="sensory_box"/>
    <property type="match status" value="1"/>
</dbReference>
<dbReference type="SUPFAM" id="SSF55073">
    <property type="entry name" value="Nucleotide cyclase"/>
    <property type="match status" value="1"/>
</dbReference>
<dbReference type="PANTHER" id="PTHR45138">
    <property type="entry name" value="REGULATORY COMPONENTS OF SENSORY TRANSDUCTION SYSTEM"/>
    <property type="match status" value="1"/>
</dbReference>
<dbReference type="SMART" id="SM00091">
    <property type="entry name" value="PAS"/>
    <property type="match status" value="1"/>
</dbReference>
<evidence type="ECO:0000256" key="7">
    <source>
        <dbReference type="ARBA" id="ARBA00034247"/>
    </source>
</evidence>
<dbReference type="Gene3D" id="3.30.450.20">
    <property type="entry name" value="PAS domain"/>
    <property type="match status" value="3"/>
</dbReference>
<dbReference type="InterPro" id="IPR033479">
    <property type="entry name" value="dCache_1"/>
</dbReference>
<dbReference type="InterPro" id="IPR035965">
    <property type="entry name" value="PAS-like_dom_sf"/>
</dbReference>
<dbReference type="PANTHER" id="PTHR45138:SF9">
    <property type="entry name" value="DIGUANYLATE CYCLASE DGCM-RELATED"/>
    <property type="match status" value="1"/>
</dbReference>
<dbReference type="InterPro" id="IPR000014">
    <property type="entry name" value="PAS"/>
</dbReference>
<dbReference type="InterPro" id="IPR000160">
    <property type="entry name" value="GGDEF_dom"/>
</dbReference>
<evidence type="ECO:0000256" key="4">
    <source>
        <dbReference type="ARBA" id="ARBA00022692"/>
    </source>
</evidence>
<dbReference type="NCBIfam" id="TIGR00254">
    <property type="entry name" value="GGDEF"/>
    <property type="match status" value="1"/>
</dbReference>
<evidence type="ECO:0000313" key="12">
    <source>
        <dbReference type="Proteomes" id="UP000298588"/>
    </source>
</evidence>
<reference evidence="11 12" key="1">
    <citation type="submission" date="2019-04" db="EMBL/GenBank/DDBJ databases">
        <title>Phreatobacter aquaticus sp. nov.</title>
        <authorList>
            <person name="Choi A."/>
            <person name="Baek K."/>
        </authorList>
    </citation>
    <scope>NUCLEOTIDE SEQUENCE [LARGE SCALE GENOMIC DNA]</scope>
    <source>
        <strain evidence="11 12">NMCR1094</strain>
    </source>
</reference>
<protein>
    <recommendedName>
        <fullName evidence="2">diguanylate cyclase</fullName>
        <ecNumber evidence="2">2.7.7.65</ecNumber>
    </recommendedName>
</protein>
<dbReference type="InterPro" id="IPR043128">
    <property type="entry name" value="Rev_trsase/Diguanyl_cyclase"/>
</dbReference>
<evidence type="ECO:0000256" key="1">
    <source>
        <dbReference type="ARBA" id="ARBA00004651"/>
    </source>
</evidence>
<dbReference type="Pfam" id="PF02743">
    <property type="entry name" value="dCache_1"/>
    <property type="match status" value="1"/>
</dbReference>
<comment type="subcellular location">
    <subcellularLocation>
        <location evidence="1">Cell membrane</location>
        <topology evidence="1">Multi-pass membrane protein</topology>
    </subcellularLocation>
</comment>
<keyword evidence="6 8" id="KW-0472">Membrane</keyword>
<keyword evidence="3" id="KW-1003">Cell membrane</keyword>
<proteinExistence type="predicted"/>
<dbReference type="CDD" id="cd12914">
    <property type="entry name" value="PDC1_DGC_like"/>
    <property type="match status" value="1"/>
</dbReference>
<keyword evidence="4 8" id="KW-0812">Transmembrane</keyword>
<evidence type="ECO:0000256" key="8">
    <source>
        <dbReference type="SAM" id="Phobius"/>
    </source>
</evidence>
<evidence type="ECO:0000313" key="11">
    <source>
        <dbReference type="EMBL" id="QCK87458.1"/>
    </source>
</evidence>
<dbReference type="GO" id="GO:1902201">
    <property type="term" value="P:negative regulation of bacterial-type flagellum-dependent cell motility"/>
    <property type="evidence" value="ECO:0007669"/>
    <property type="project" value="TreeGrafter"/>
</dbReference>
<accession>A0A4D7QIZ2</accession>
<evidence type="ECO:0000256" key="2">
    <source>
        <dbReference type="ARBA" id="ARBA00012528"/>
    </source>
</evidence>
<feature type="domain" description="GGDEF" evidence="10">
    <location>
        <begin position="520"/>
        <end position="659"/>
    </location>
</feature>
<gene>
    <name evidence="11" type="ORF">E8L99_17685</name>
</gene>
<comment type="catalytic activity">
    <reaction evidence="7">
        <text>2 GTP = 3',3'-c-di-GMP + 2 diphosphate</text>
        <dbReference type="Rhea" id="RHEA:24898"/>
        <dbReference type="ChEBI" id="CHEBI:33019"/>
        <dbReference type="ChEBI" id="CHEBI:37565"/>
        <dbReference type="ChEBI" id="CHEBI:58805"/>
        <dbReference type="EC" id="2.7.7.65"/>
    </reaction>
</comment>
<sequence length="670" mass="72961">MCGGLCWQQARRNAGNINLRLPFCGPPGDSMVASNATPSLKLHRHFRPLALGLIALVCLSFLGLGSWREWVLRDVELRGAETEISNLSQSLIRHADDTVEIADIVLSGLALRLEMQGTSAPALRTLKDFIVLRKQAVGRLRGLFVYDSTGRWLAASEEVDLNRFNNADRDYFRHHQANSSSTVHVGQPIRSRSGGQWILPISKRFNNPDGSFGGVVLATIDVTFFSDFFRTFDLGQHGVIALVAADRVILARHPIDEQALGRQIGMTVAGRAEPGETVRLVTLVSPVDGVERVNALRRSSINPFYIVVAMSRDDILAAWRKGAAERMALSAVLTLIVALLAISTVRRVDERHKILMALASSEAEFRLLAEGANDMVTRINPDGTVAYASPSSLDVIGLHPEQLVGSSTLPNIHPDDQQAVATLIVALRRGDLVKTKISHRMRHLERGEIWVESSLRVTRGGVDGKVNGVIAVTRDVTQHKLREVGLADLAGKDGLTGIANRRTFDQTLATEWLRCQRERQCLSLLMIDVDHFKRYNDAHGHQAGDECLRRVASALGVTILRPADLVARYGGEEFAILLPGTDAAGAREVGEKVRAAVEALALPHGAGGSLPFVTASIGCATAWPKVLDPLSHNDLVEAADRALYMAKHAGRNRVETSPELIGAGQRRLSA</sequence>
<evidence type="ECO:0000259" key="9">
    <source>
        <dbReference type="PROSITE" id="PS50112"/>
    </source>
</evidence>
<dbReference type="PROSITE" id="PS50887">
    <property type="entry name" value="GGDEF"/>
    <property type="match status" value="1"/>
</dbReference>
<dbReference type="GO" id="GO:0052621">
    <property type="term" value="F:diguanylate cyclase activity"/>
    <property type="evidence" value="ECO:0007669"/>
    <property type="project" value="UniProtKB-EC"/>
</dbReference>
<dbReference type="KEGG" id="paqt:E8L99_17685"/>
<dbReference type="AlphaFoldDB" id="A0A4D7QIZ2"/>
<dbReference type="Gene3D" id="3.30.70.270">
    <property type="match status" value="1"/>
</dbReference>
<evidence type="ECO:0000256" key="6">
    <source>
        <dbReference type="ARBA" id="ARBA00023136"/>
    </source>
</evidence>
<keyword evidence="12" id="KW-1185">Reference proteome</keyword>
<dbReference type="Pfam" id="PF00990">
    <property type="entry name" value="GGDEF"/>
    <property type="match status" value="1"/>
</dbReference>
<evidence type="ECO:0000256" key="3">
    <source>
        <dbReference type="ARBA" id="ARBA00022475"/>
    </source>
</evidence>
<dbReference type="InterPro" id="IPR013656">
    <property type="entry name" value="PAS_4"/>
</dbReference>
<dbReference type="CDD" id="cd00130">
    <property type="entry name" value="PAS"/>
    <property type="match status" value="1"/>
</dbReference>
<dbReference type="SUPFAM" id="SSF55785">
    <property type="entry name" value="PYP-like sensor domain (PAS domain)"/>
    <property type="match status" value="1"/>
</dbReference>
<name>A0A4D7QIZ2_9HYPH</name>
<evidence type="ECO:0000256" key="5">
    <source>
        <dbReference type="ARBA" id="ARBA00022989"/>
    </source>
</evidence>
<dbReference type="GO" id="GO:0005886">
    <property type="term" value="C:plasma membrane"/>
    <property type="evidence" value="ECO:0007669"/>
    <property type="project" value="UniProtKB-SubCell"/>
</dbReference>
<evidence type="ECO:0000259" key="10">
    <source>
        <dbReference type="PROSITE" id="PS50887"/>
    </source>
</evidence>
<dbReference type="Pfam" id="PF08448">
    <property type="entry name" value="PAS_4"/>
    <property type="match status" value="1"/>
</dbReference>